<reference evidence="5" key="1">
    <citation type="submission" date="2021-02" db="EMBL/GenBank/DDBJ databases">
        <authorList>
            <person name="Nowell W R."/>
        </authorList>
    </citation>
    <scope>NUCLEOTIDE SEQUENCE</scope>
</reference>
<dbReference type="EMBL" id="CAJNOK010006708">
    <property type="protein sequence ID" value="CAF1011971.1"/>
    <property type="molecule type" value="Genomic_DNA"/>
</dbReference>
<comment type="subcellular location">
    <subcellularLocation>
        <location evidence="3">Golgi apparatus</location>
        <location evidence="3">Golgi stack membrane</location>
        <topology evidence="3">Single-pass type II membrane protein</topology>
    </subcellularLocation>
</comment>
<keyword evidence="3" id="KW-0812">Transmembrane</keyword>
<dbReference type="Proteomes" id="UP000663829">
    <property type="component" value="Unassembled WGS sequence"/>
</dbReference>
<dbReference type="UniPathway" id="UPA00378"/>
<dbReference type="PANTHER" id="PTHR11927:SF9">
    <property type="entry name" value="L-FUCOSYLTRANSFERASE"/>
    <property type="match status" value="1"/>
</dbReference>
<evidence type="ECO:0000313" key="8">
    <source>
        <dbReference type="Proteomes" id="UP000663829"/>
    </source>
</evidence>
<dbReference type="InterPro" id="IPR002516">
    <property type="entry name" value="Glyco_trans_11"/>
</dbReference>
<keyword evidence="2 3" id="KW-0808">Transferase</keyword>
<dbReference type="EC" id="2.4.1.-" evidence="3"/>
<dbReference type="GO" id="GO:0032580">
    <property type="term" value="C:Golgi cisterna membrane"/>
    <property type="evidence" value="ECO:0007669"/>
    <property type="project" value="UniProtKB-SubCell"/>
</dbReference>
<dbReference type="EMBL" id="CAJOBC010003593">
    <property type="protein sequence ID" value="CAF3791549.1"/>
    <property type="molecule type" value="Genomic_DNA"/>
</dbReference>
<dbReference type="AlphaFoldDB" id="A0A814I993"/>
<keyword evidence="1 3" id="KW-0328">Glycosyltransferase</keyword>
<accession>A0A814I993</accession>
<comment type="pathway">
    <text evidence="3">Protein modification; protein glycosylation.</text>
</comment>
<dbReference type="Proteomes" id="UP000682733">
    <property type="component" value="Unassembled WGS sequence"/>
</dbReference>
<dbReference type="GO" id="GO:0008107">
    <property type="term" value="F:galactoside 2-alpha-L-fucosyltransferase activity"/>
    <property type="evidence" value="ECO:0007669"/>
    <property type="project" value="InterPro"/>
</dbReference>
<comment type="caution">
    <text evidence="5">The sequence shown here is derived from an EMBL/GenBank/DDBJ whole genome shotgun (WGS) entry which is preliminary data.</text>
</comment>
<evidence type="ECO:0000256" key="3">
    <source>
        <dbReference type="RuleBase" id="RU363129"/>
    </source>
</evidence>
<keyword evidence="3" id="KW-0333">Golgi apparatus</keyword>
<keyword evidence="8" id="KW-1185">Reference proteome</keyword>
<keyword evidence="3" id="KW-0325">Glycoprotein</keyword>
<organism evidence="5 8">
    <name type="scientific">Didymodactylos carnosus</name>
    <dbReference type="NCBI Taxonomy" id="1234261"/>
    <lineage>
        <taxon>Eukaryota</taxon>
        <taxon>Metazoa</taxon>
        <taxon>Spiralia</taxon>
        <taxon>Gnathifera</taxon>
        <taxon>Rotifera</taxon>
        <taxon>Eurotatoria</taxon>
        <taxon>Bdelloidea</taxon>
        <taxon>Philodinida</taxon>
        <taxon>Philodinidae</taxon>
        <taxon>Didymodactylos</taxon>
    </lineage>
</organism>
<gene>
    <name evidence="5" type="ORF">GPM918_LOCUS14733</name>
    <name evidence="4" type="ORF">OVA965_LOCUS15088</name>
    <name evidence="7" type="ORF">SRO942_LOCUS14733</name>
    <name evidence="6" type="ORF">TMI583_LOCUS15094</name>
</gene>
<proteinExistence type="inferred from homology"/>
<dbReference type="OrthoDB" id="3226at2759"/>
<sequence>MFLFASAYGLARMHSCRLYVDPRIINELRLYFQINLCQTNIEPNTLEKLIQWHNACTFYSDLMKPNVLAVFNYLELKGFWQSYKYFDNYIDEIRGQFTFKPEIKQKIASSNLRPYQTNSSNVTLIGIHIRRGDFLSVRRVSSNDYILESMIYFNKKYLNQTMFIIGSDDKPYCQKHFGNISNVFITPQTFSAGEDLAILSSCKHVVITAGTFGWWAGFLVQAKVIHDVKSHQDPTAIDNNCKTDQYFPNWFSPLNKTI</sequence>
<dbReference type="Pfam" id="PF01531">
    <property type="entry name" value="Glyco_transf_11"/>
    <property type="match status" value="1"/>
</dbReference>
<evidence type="ECO:0000313" key="4">
    <source>
        <dbReference type="EMBL" id="CAF1011971.1"/>
    </source>
</evidence>
<dbReference type="Gene3D" id="3.40.50.11350">
    <property type="match status" value="1"/>
</dbReference>
<evidence type="ECO:0000256" key="2">
    <source>
        <dbReference type="ARBA" id="ARBA00022679"/>
    </source>
</evidence>
<dbReference type="EMBL" id="CAJOBA010006717">
    <property type="protein sequence ID" value="CAF3780878.1"/>
    <property type="molecule type" value="Genomic_DNA"/>
</dbReference>
<dbReference type="EMBL" id="CAJNOQ010003593">
    <property type="protein sequence ID" value="CAF1020130.1"/>
    <property type="molecule type" value="Genomic_DNA"/>
</dbReference>
<evidence type="ECO:0000313" key="7">
    <source>
        <dbReference type="EMBL" id="CAF3791549.1"/>
    </source>
</evidence>
<evidence type="ECO:0000313" key="5">
    <source>
        <dbReference type="EMBL" id="CAF1020130.1"/>
    </source>
</evidence>
<evidence type="ECO:0000256" key="1">
    <source>
        <dbReference type="ARBA" id="ARBA00022676"/>
    </source>
</evidence>
<dbReference type="PANTHER" id="PTHR11927">
    <property type="entry name" value="GALACTOSIDE 2-L-FUCOSYLTRANSFERASE"/>
    <property type="match status" value="1"/>
</dbReference>
<keyword evidence="3" id="KW-0735">Signal-anchor</keyword>
<dbReference type="CDD" id="cd11301">
    <property type="entry name" value="Fut1_Fut2_like"/>
    <property type="match status" value="1"/>
</dbReference>
<dbReference type="GO" id="GO:0005975">
    <property type="term" value="P:carbohydrate metabolic process"/>
    <property type="evidence" value="ECO:0007669"/>
    <property type="project" value="InterPro"/>
</dbReference>
<evidence type="ECO:0000313" key="6">
    <source>
        <dbReference type="EMBL" id="CAF3780878.1"/>
    </source>
</evidence>
<comment type="similarity">
    <text evidence="3">Belongs to the glycosyltransferase 11 family.</text>
</comment>
<dbReference type="Proteomes" id="UP000681722">
    <property type="component" value="Unassembled WGS sequence"/>
</dbReference>
<protein>
    <recommendedName>
        <fullName evidence="3">L-Fucosyltransferase</fullName>
        <ecNumber evidence="3">2.4.1.-</ecNumber>
    </recommendedName>
</protein>
<dbReference type="Proteomes" id="UP000677228">
    <property type="component" value="Unassembled WGS sequence"/>
</dbReference>
<name>A0A814I993_9BILA</name>